<evidence type="ECO:0000313" key="4">
    <source>
        <dbReference type="Proteomes" id="UP000188273"/>
    </source>
</evidence>
<comment type="similarity">
    <text evidence="1 2">Belongs to the UPF0102 family.</text>
</comment>
<proteinExistence type="inferred from homology"/>
<organism evidence="3 4">
    <name type="scientific">Sedimentisphaera cyanobacteriorum</name>
    <dbReference type="NCBI Taxonomy" id="1940790"/>
    <lineage>
        <taxon>Bacteria</taxon>
        <taxon>Pseudomonadati</taxon>
        <taxon>Planctomycetota</taxon>
        <taxon>Phycisphaerae</taxon>
        <taxon>Sedimentisphaerales</taxon>
        <taxon>Sedimentisphaeraceae</taxon>
        <taxon>Sedimentisphaera</taxon>
    </lineage>
</organism>
<evidence type="ECO:0000313" key="3">
    <source>
        <dbReference type="EMBL" id="AQQ08570.1"/>
    </source>
</evidence>
<keyword evidence="4" id="KW-1185">Reference proteome</keyword>
<dbReference type="OrthoDB" id="9802516at2"/>
<dbReference type="GO" id="GO:0003676">
    <property type="term" value="F:nucleic acid binding"/>
    <property type="evidence" value="ECO:0007669"/>
    <property type="project" value="InterPro"/>
</dbReference>
<gene>
    <name evidence="3" type="ORF">L21SP3_00357</name>
</gene>
<dbReference type="EMBL" id="CP019633">
    <property type="protein sequence ID" value="AQQ08570.1"/>
    <property type="molecule type" value="Genomic_DNA"/>
</dbReference>
<dbReference type="STRING" id="1940790.L21SP3_00357"/>
<dbReference type="RefSeq" id="WP_077538998.1">
    <property type="nucleotide sequence ID" value="NZ_CP019633.1"/>
</dbReference>
<dbReference type="Proteomes" id="UP000188273">
    <property type="component" value="Chromosome"/>
</dbReference>
<dbReference type="HAMAP" id="MF_00048">
    <property type="entry name" value="UPF0102"/>
    <property type="match status" value="1"/>
</dbReference>
<protein>
    <recommendedName>
        <fullName evidence="2">UPF0102 protein L21SP3_00357</fullName>
    </recommendedName>
</protein>
<dbReference type="PANTHER" id="PTHR34039">
    <property type="entry name" value="UPF0102 PROTEIN YRAN"/>
    <property type="match status" value="1"/>
</dbReference>
<evidence type="ECO:0000256" key="1">
    <source>
        <dbReference type="ARBA" id="ARBA00006738"/>
    </source>
</evidence>
<dbReference type="InterPro" id="IPR011856">
    <property type="entry name" value="tRNA_endonuc-like_dom_sf"/>
</dbReference>
<reference evidence="4" key="1">
    <citation type="submission" date="2017-02" db="EMBL/GenBank/DDBJ databases">
        <title>Comparative genomics and description of representatives of a novel lineage of planctomycetes thriving in anoxic sediments.</title>
        <authorList>
            <person name="Spring S."/>
            <person name="Bunk B."/>
            <person name="Sproer C."/>
            <person name="Klenk H.-P."/>
        </authorList>
    </citation>
    <scope>NUCLEOTIDE SEQUENCE [LARGE SCALE GENOMIC DNA]</scope>
    <source>
        <strain evidence="4">L21-RPul-D3</strain>
    </source>
</reference>
<dbReference type="Gene3D" id="3.40.1350.10">
    <property type="match status" value="1"/>
</dbReference>
<dbReference type="Pfam" id="PF02021">
    <property type="entry name" value="UPF0102"/>
    <property type="match status" value="1"/>
</dbReference>
<dbReference type="InterPro" id="IPR003509">
    <property type="entry name" value="UPF0102_YraN-like"/>
</dbReference>
<dbReference type="PANTHER" id="PTHR34039:SF1">
    <property type="entry name" value="UPF0102 PROTEIN YRAN"/>
    <property type="match status" value="1"/>
</dbReference>
<name>A0A1Q2HMH7_9BACT</name>
<accession>A0A1Q2HMH7</accession>
<sequence length="144" mass="16831">MRPVFYFLLSFMKSFAHIFFRKKLLKNSSALGSWGEKFAAGMLKKKGHRLICSNYRKGRYEIDLITSDKTGRIVFTEVKTRRQEGLKPSERAVDKDKKKFLKSAAKAFLRENGQRERKFQFDIITIILPPKGRPKTKHIEKAFS</sequence>
<dbReference type="AlphaFoldDB" id="A0A1Q2HMH7"/>
<dbReference type="InterPro" id="IPR011335">
    <property type="entry name" value="Restrct_endonuc-II-like"/>
</dbReference>
<dbReference type="KEGG" id="pbu:L21SP3_00357"/>
<evidence type="ECO:0000256" key="2">
    <source>
        <dbReference type="HAMAP-Rule" id="MF_00048"/>
    </source>
</evidence>
<dbReference type="SUPFAM" id="SSF52980">
    <property type="entry name" value="Restriction endonuclease-like"/>
    <property type="match status" value="1"/>
</dbReference>
<dbReference type="CDD" id="cd20736">
    <property type="entry name" value="PoNe_Nuclease"/>
    <property type="match status" value="1"/>
</dbReference>